<dbReference type="InterPro" id="IPR014756">
    <property type="entry name" value="Ig_E-set"/>
</dbReference>
<dbReference type="Pfam" id="PF24317">
    <property type="entry name" value="PSI_Plexin-B"/>
    <property type="match status" value="1"/>
</dbReference>
<feature type="domain" description="Ras-GAP" evidence="16">
    <location>
        <begin position="1572"/>
        <end position="1724"/>
    </location>
</feature>
<dbReference type="Gene3D" id="2.60.40.10">
    <property type="entry name" value="Immunoglobulins"/>
    <property type="match status" value="4"/>
</dbReference>
<dbReference type="Pfam" id="PF24479">
    <property type="entry name" value="PSI_PlexinA-B"/>
    <property type="match status" value="1"/>
</dbReference>
<evidence type="ECO:0000259" key="17">
    <source>
        <dbReference type="PROSITE" id="PS51004"/>
    </source>
</evidence>
<evidence type="ECO:0000256" key="6">
    <source>
        <dbReference type="ARBA" id="ARBA00022729"/>
    </source>
</evidence>
<dbReference type="Gene3D" id="2.130.10.10">
    <property type="entry name" value="YVTN repeat-like/Quinoprotein amine dehydrogenase"/>
    <property type="match status" value="1"/>
</dbReference>
<feature type="signal peptide" evidence="15">
    <location>
        <begin position="1"/>
        <end position="24"/>
    </location>
</feature>
<dbReference type="Pfam" id="PF01437">
    <property type="entry name" value="PSI"/>
    <property type="match status" value="1"/>
</dbReference>
<protein>
    <recommendedName>
        <fullName evidence="20">Sema domain-containing protein</fullName>
    </recommendedName>
</protein>
<dbReference type="OrthoDB" id="125363at2759"/>
<dbReference type="InterPro" id="IPR036352">
    <property type="entry name" value="Semap_dom_sf"/>
</dbReference>
<feature type="transmembrane region" description="Helical" evidence="14">
    <location>
        <begin position="1200"/>
        <end position="1222"/>
    </location>
</feature>
<feature type="chain" id="PRO_5019444101" description="Sema domain-containing protein" evidence="15">
    <location>
        <begin position="25"/>
        <end position="1838"/>
    </location>
</feature>
<evidence type="ECO:0000313" key="18">
    <source>
        <dbReference type="EMBL" id="GCC28622.1"/>
    </source>
</evidence>
<dbReference type="InterPro" id="IPR001936">
    <property type="entry name" value="RasGAP_dom"/>
</dbReference>
<evidence type="ECO:0000313" key="19">
    <source>
        <dbReference type="Proteomes" id="UP000287033"/>
    </source>
</evidence>
<evidence type="ECO:0000256" key="8">
    <source>
        <dbReference type="ARBA" id="ARBA00022989"/>
    </source>
</evidence>
<dbReference type="SUPFAM" id="SSF48350">
    <property type="entry name" value="GTPase activation domain, GAP"/>
    <property type="match status" value="1"/>
</dbReference>
<evidence type="ECO:0000256" key="3">
    <source>
        <dbReference type="ARBA" id="ARBA00022475"/>
    </source>
</evidence>
<dbReference type="OMA" id="EYVFHND"/>
<dbReference type="STRING" id="137246.A0A401SDX8"/>
<dbReference type="InterPro" id="IPR013548">
    <property type="entry name" value="Plexin_cytoplasmic_RasGAP_dom"/>
</dbReference>
<evidence type="ECO:0000256" key="5">
    <source>
        <dbReference type="ARBA" id="ARBA00022692"/>
    </source>
</evidence>
<name>A0A401SDX8_CHIPU</name>
<proteinExistence type="inferred from homology"/>
<organism evidence="18 19">
    <name type="scientific">Chiloscyllium punctatum</name>
    <name type="common">Brownbanded bambooshark</name>
    <name type="synonym">Hemiscyllium punctatum</name>
    <dbReference type="NCBI Taxonomy" id="137246"/>
    <lineage>
        <taxon>Eukaryota</taxon>
        <taxon>Metazoa</taxon>
        <taxon>Chordata</taxon>
        <taxon>Craniata</taxon>
        <taxon>Vertebrata</taxon>
        <taxon>Chondrichthyes</taxon>
        <taxon>Elasmobranchii</taxon>
        <taxon>Galeomorphii</taxon>
        <taxon>Galeoidea</taxon>
        <taxon>Orectolobiformes</taxon>
        <taxon>Hemiscylliidae</taxon>
        <taxon>Chiloscyllium</taxon>
    </lineage>
</organism>
<keyword evidence="9 14" id="KW-0472">Membrane</keyword>
<evidence type="ECO:0000259" key="16">
    <source>
        <dbReference type="PROSITE" id="PS50018"/>
    </source>
</evidence>
<dbReference type="InterPro" id="IPR013783">
    <property type="entry name" value="Ig-like_fold"/>
</dbReference>
<dbReference type="FunFam" id="2.60.40.10:FF:000203">
    <property type="entry name" value="Plexin B2"/>
    <property type="match status" value="1"/>
</dbReference>
<dbReference type="Pfam" id="PF08337">
    <property type="entry name" value="Plexin_cytopl"/>
    <property type="match status" value="1"/>
</dbReference>
<keyword evidence="4" id="KW-0597">Phosphoprotein</keyword>
<reference evidence="18 19" key="1">
    <citation type="journal article" date="2018" name="Nat. Ecol. Evol.">
        <title>Shark genomes provide insights into elasmobranch evolution and the origin of vertebrates.</title>
        <authorList>
            <person name="Hara Y"/>
            <person name="Yamaguchi K"/>
            <person name="Onimaru K"/>
            <person name="Kadota M"/>
            <person name="Koyanagi M"/>
            <person name="Keeley SD"/>
            <person name="Tatsumi K"/>
            <person name="Tanaka K"/>
            <person name="Motone F"/>
            <person name="Kageyama Y"/>
            <person name="Nozu R"/>
            <person name="Adachi N"/>
            <person name="Nishimura O"/>
            <person name="Nakagawa R"/>
            <person name="Tanegashima C"/>
            <person name="Kiyatake I"/>
            <person name="Matsumoto R"/>
            <person name="Murakumo K"/>
            <person name="Nishida K"/>
            <person name="Terakita A"/>
            <person name="Kuratani S"/>
            <person name="Sato K"/>
            <person name="Hyodo S Kuraku.S."/>
        </authorList>
    </citation>
    <scope>NUCLEOTIDE SEQUENCE [LARGE SCALE GENOMIC DNA]</scope>
</reference>
<dbReference type="PANTHER" id="PTHR22625:SF9">
    <property type="entry name" value="PLEXIN-B2"/>
    <property type="match status" value="1"/>
</dbReference>
<accession>A0A401SDX8</accession>
<dbReference type="Pfam" id="PF01403">
    <property type="entry name" value="Sema"/>
    <property type="match status" value="1"/>
</dbReference>
<comment type="subcellular location">
    <subcellularLocation>
        <location evidence="1">Cell membrane</location>
        <topology evidence="1">Single-pass type I membrane protein</topology>
    </subcellularLocation>
</comment>
<feature type="domain" description="Sema" evidence="17">
    <location>
        <begin position="1"/>
        <end position="476"/>
    </location>
</feature>
<keyword evidence="8 14" id="KW-1133">Transmembrane helix</keyword>
<dbReference type="Gene3D" id="3.10.20.90">
    <property type="entry name" value="Phosphatidylinositol 3-kinase Catalytic Subunit, Chain A, domain 1"/>
    <property type="match status" value="1"/>
</dbReference>
<comment type="caution">
    <text evidence="18">The sequence shown here is derived from an EMBL/GenBank/DDBJ whole genome shotgun (WGS) entry which is preliminary data.</text>
</comment>
<dbReference type="InterPro" id="IPR008936">
    <property type="entry name" value="Rho_GTPase_activation_prot"/>
</dbReference>
<dbReference type="GO" id="GO:0008360">
    <property type="term" value="P:regulation of cell shape"/>
    <property type="evidence" value="ECO:0007669"/>
    <property type="project" value="TreeGrafter"/>
</dbReference>
<dbReference type="SUPFAM" id="SSF103575">
    <property type="entry name" value="Plexin repeat"/>
    <property type="match status" value="1"/>
</dbReference>
<dbReference type="InterPro" id="IPR057533">
    <property type="entry name" value="PSI_Plexin-B"/>
</dbReference>
<evidence type="ECO:0000256" key="10">
    <source>
        <dbReference type="ARBA" id="ARBA00023157"/>
    </source>
</evidence>
<evidence type="ECO:0000256" key="13">
    <source>
        <dbReference type="PROSITE-ProRule" id="PRU00352"/>
    </source>
</evidence>
<dbReference type="InterPro" id="IPR001627">
    <property type="entry name" value="Semap_dom"/>
</dbReference>
<evidence type="ECO:0000256" key="7">
    <source>
        <dbReference type="ARBA" id="ARBA00022737"/>
    </source>
</evidence>
<dbReference type="SMART" id="SM00423">
    <property type="entry name" value="PSI"/>
    <property type="match status" value="3"/>
</dbReference>
<keyword evidence="12" id="KW-0325">Glycoprotein</keyword>
<evidence type="ECO:0000256" key="14">
    <source>
        <dbReference type="SAM" id="Phobius"/>
    </source>
</evidence>
<keyword evidence="6 15" id="KW-0732">Signal</keyword>
<evidence type="ECO:0000256" key="4">
    <source>
        <dbReference type="ARBA" id="ARBA00022553"/>
    </source>
</evidence>
<gene>
    <name evidence="18" type="ORF">chiPu_0007053</name>
</gene>
<dbReference type="GO" id="GO:0007162">
    <property type="term" value="P:negative regulation of cell adhesion"/>
    <property type="evidence" value="ECO:0007669"/>
    <property type="project" value="TreeGrafter"/>
</dbReference>
<sequence length="1838" mass="209251">MSPWTWMFCALIAFSVGFKPGVDGYNEFTSTTNLLHLAIDDTTEQVYVGAVNYLYQLTSDLQEEKKANTGPKQDNPKCVPPIKPSTCSNTVLTQNYNKLLLIDKDRERLVICGNIFKGICSIRQLNDISVIKYENVNGGEATFVASNQSTVGLITLMNDTRNELKPVMFVGKHFETFANAIVSTRTLSEKGHLFELVHDSSALKPVSHLQYRHDFKFSFEDGGFVYFLFSRTDGSQQEPTTYISRLCISDASYYSYIEMVLECDDCNLVQAAYINHPGEKLAQHMNRSGLYGTVTPQDKILFAVFNRGNLKTTSSDKSAFCMFSLKQINEKIEEYREICYSNNGKKDNEEIIYNPYKSDGSHNCPGLGKGQATVYPCSSEHLPYPIASREGITATPLKHYDTNLSAIAVTVENDYTIGFLGNIKGEIQKVFLDNETDDYQTIRIIPNSKVNSDLIFSAKRDFLYVMTERKITRLPVEECNSYKSCDSCIASRDPYCGWCVIEGICCRKLHCAKAAQKDYWLWSLNKQCPTVIHADPQNMSRNAVGQVQLNIEPFPALTEQDHIECFFNNFKSYRPTHLTGSVVCDTPPIHQIVATPPGQDYLDMEVKLKIVSGGKTIDFTMTNYSFYDCKAAMTLSPNIPCDSCVRSKWTCHWDISEHTCKDGHGKGNQLNLVQSKMAEDCPRFENALPLLIPVNATANISFHGKNLNFYLKKKLVIVDNLVGRTLGVSRDPPDMFFSENFKFSYDENETRIIRFAVKAEEKIIDSRLDVTLYNCGYSHKDCSLCLSANKTYDCTWCKPLKRCIYKRHCHDVIDTTDQCPFPTISRLDPINGPLEGGILLTISGSNLGISSDDIREIKVGNAVCNQITEQYSISVRVVCELSKVSSSQDNFVHIQIKNNKNGTSKSKFAYIDPNPIHITPLQGIYAGGTSITIRGENLNIGRQEDVKVMLDQIPCTLTAFNKSLVCVTGPFNGTGKSGAKNCSVRVHYGKFTKKTVQSHNFSYVPNPVIRDVYPQKSIYSGGRNITVTGQGFDAVQKHIMRVKVMENGQLVEKNETEALSTNSSVLIFPSPPANQKNVYIFVMLDNFNENQTFEYVEDPVFERFENDVYVLKQPPILIKGKCLNEAMTPEEVKAYIGTEECKVTTLSMNDFVCTPPEKQPTPKRVKRDTNDDLPEFVVKMGYREYYLGKVRYDTPAQLPLGLILPLVLIPMLLIIGVSIYCYRRKSQQAEREYKKIQLQLESLEESVRDRCKKEFTDLVTEMEDHSNDLNDVGIPFLDYKTYTDRVFFLPSKDGENDVMITGKLDIPEARRQTVEIALNQFSNLLNSKSFLIDFIHTLENQKDFSAREKVYFASLLTIALHGKLEYYTDIMRTLLLELMEQYVAKNPKLMLRRCETVVERMLSNWMSICLYQFLKDSAGEPLYKLFKGLKHQVEKGPVDAELKKAKYTLNDTGLLGEDVEYHVLTLNVIAQEDIGESMPVKVLSCDSITQVKEKILDQVYRNVPFSQRPALDSVVLEWRPGSTGQILSDLDVTSERDGKWRRLNTLRHYNVRDFSTLILVRSSHAQQPDDHQQIIHGEKSGLLEEDRRWHLVRPADEVDESKSKRGSMKEKERTKAITEIYLTRLLSVKGTLQQFVDNFFQSILSTNQSIPTAVKYYFDFLDEQARKNEINDEETIHIWKTNSLPLRFWVNILKNPHFIFDVKVNEVVDASLSVIAQTLMDACTKTEYKLSRDSPSNKLLYAREISTYKKMVEDYYRGIRQLIQVSDQDMNTHLAEVSRAHTDKLNTMVALHQLYQYTNKYYDEIINALEEDQAAQKMQLSVRLQQIAAALENKTTDL</sequence>
<keyword evidence="10" id="KW-1015">Disulfide bond</keyword>
<dbReference type="Pfam" id="PF01833">
    <property type="entry name" value="TIG"/>
    <property type="match status" value="3"/>
</dbReference>
<evidence type="ECO:0000256" key="2">
    <source>
        <dbReference type="ARBA" id="ARBA00010297"/>
    </source>
</evidence>
<evidence type="ECO:0000256" key="12">
    <source>
        <dbReference type="ARBA" id="ARBA00023180"/>
    </source>
</evidence>
<dbReference type="Gene3D" id="1.10.506.10">
    <property type="entry name" value="GTPase Activation - p120gap, domain 1"/>
    <property type="match status" value="1"/>
</dbReference>
<dbReference type="PANTHER" id="PTHR22625">
    <property type="entry name" value="PLEXIN"/>
    <property type="match status" value="1"/>
</dbReference>
<evidence type="ECO:0000256" key="15">
    <source>
        <dbReference type="SAM" id="SignalP"/>
    </source>
</evidence>
<dbReference type="PROSITE" id="PS50018">
    <property type="entry name" value="RAS_GTPASE_ACTIV_2"/>
    <property type="match status" value="1"/>
</dbReference>
<dbReference type="InterPro" id="IPR015943">
    <property type="entry name" value="WD40/YVTN_repeat-like_dom_sf"/>
</dbReference>
<dbReference type="InterPro" id="IPR002165">
    <property type="entry name" value="Plexin_repeat"/>
</dbReference>
<keyword evidence="19" id="KW-1185">Reference proteome</keyword>
<dbReference type="InterPro" id="IPR046800">
    <property type="entry name" value="Plexin_RBD"/>
</dbReference>
<dbReference type="Proteomes" id="UP000287033">
    <property type="component" value="Unassembled WGS sequence"/>
</dbReference>
<dbReference type="CDD" id="cd12792">
    <property type="entry name" value="RasGAP_plexin_B2"/>
    <property type="match status" value="1"/>
</dbReference>
<dbReference type="GO" id="GO:0017154">
    <property type="term" value="F:semaphorin receptor activity"/>
    <property type="evidence" value="ECO:0007669"/>
    <property type="project" value="InterPro"/>
</dbReference>
<dbReference type="FunFam" id="2.60.40.10:FF:000131">
    <property type="entry name" value="Plexin A2"/>
    <property type="match status" value="1"/>
</dbReference>
<comment type="caution">
    <text evidence="13">Lacks conserved residue(s) required for the propagation of feature annotation.</text>
</comment>
<keyword evidence="3" id="KW-1003">Cell membrane</keyword>
<keyword evidence="11" id="KW-0675">Receptor</keyword>
<dbReference type="CDD" id="cd00603">
    <property type="entry name" value="IPT_PCSR"/>
    <property type="match status" value="1"/>
</dbReference>
<dbReference type="EMBL" id="BEZZ01000213">
    <property type="protein sequence ID" value="GCC28622.1"/>
    <property type="molecule type" value="Genomic_DNA"/>
</dbReference>
<evidence type="ECO:0000256" key="11">
    <source>
        <dbReference type="ARBA" id="ARBA00023170"/>
    </source>
</evidence>
<dbReference type="InterPro" id="IPR002909">
    <property type="entry name" value="IPT_dom"/>
</dbReference>
<dbReference type="SMART" id="SM00630">
    <property type="entry name" value="Sema"/>
    <property type="match status" value="1"/>
</dbReference>
<dbReference type="InterPro" id="IPR031148">
    <property type="entry name" value="Plexin"/>
</dbReference>
<dbReference type="Pfam" id="PF20170">
    <property type="entry name" value="Plexin_RBD"/>
    <property type="match status" value="1"/>
</dbReference>
<evidence type="ECO:0000256" key="1">
    <source>
        <dbReference type="ARBA" id="ARBA00004251"/>
    </source>
</evidence>
<dbReference type="GO" id="GO:0050772">
    <property type="term" value="P:positive regulation of axonogenesis"/>
    <property type="evidence" value="ECO:0007669"/>
    <property type="project" value="TreeGrafter"/>
</dbReference>
<evidence type="ECO:0000256" key="9">
    <source>
        <dbReference type="ARBA" id="ARBA00023136"/>
    </source>
</evidence>
<comment type="similarity">
    <text evidence="2">Belongs to the plexin family.</text>
</comment>
<dbReference type="InterPro" id="IPR041019">
    <property type="entry name" value="TIG1_plexin"/>
</dbReference>
<keyword evidence="7" id="KW-0677">Repeat</keyword>
<dbReference type="SUPFAM" id="SSF81296">
    <property type="entry name" value="E set domains"/>
    <property type="match status" value="3"/>
</dbReference>
<dbReference type="PROSITE" id="PS51004">
    <property type="entry name" value="SEMA"/>
    <property type="match status" value="1"/>
</dbReference>
<dbReference type="GO" id="GO:0005886">
    <property type="term" value="C:plasma membrane"/>
    <property type="evidence" value="ECO:0007669"/>
    <property type="project" value="UniProtKB-SubCell"/>
</dbReference>
<evidence type="ECO:0008006" key="20">
    <source>
        <dbReference type="Google" id="ProtNLM"/>
    </source>
</evidence>
<dbReference type="Pfam" id="PF17960">
    <property type="entry name" value="TIG_plexin"/>
    <property type="match status" value="1"/>
</dbReference>
<dbReference type="InterPro" id="IPR016201">
    <property type="entry name" value="PSI"/>
</dbReference>
<dbReference type="SUPFAM" id="SSF101912">
    <property type="entry name" value="Sema domain"/>
    <property type="match status" value="1"/>
</dbReference>
<dbReference type="GO" id="GO:0002116">
    <property type="term" value="C:semaphorin receptor complex"/>
    <property type="evidence" value="ECO:0007669"/>
    <property type="project" value="TreeGrafter"/>
</dbReference>
<dbReference type="SMART" id="SM00429">
    <property type="entry name" value="IPT"/>
    <property type="match status" value="4"/>
</dbReference>
<dbReference type="GO" id="GO:0030334">
    <property type="term" value="P:regulation of cell migration"/>
    <property type="evidence" value="ECO:0007669"/>
    <property type="project" value="TreeGrafter"/>
</dbReference>
<keyword evidence="5 14" id="KW-0812">Transmembrane</keyword>